<sequence>MSWRGIQKHKSRPRSAISSVNKADSKNRPFFIILTSPLAIKMLSDDSEGEDIHELTINAHFAKAYEYRKEREELAKRELNSSLTVVVKEKYGSDIDEDEADEEDSEEAESEDEDGEELTPAVDAAILRTLARIRRKDPSIYEQGKNVFDEEREKLGDAAPAKRIKKDKSKPITMRQHALASALNPDSRTPSPEPLTHADEQVALRQETIAAFHTAVDKEVDDDFLIPREKTKDEIEREEEEYRAFLEREVGDDLKEVVTLDVPGDAEMKVEEAAEEQQKKKRKKRKGEGQLKKSEAEGDQEFLMNYILNRGWIDHSARRLPTYKEITSKSKKGKGKAKEEFSDAQSDDESGSGSEGEGGADQMGELNEDEFDEVADRFESSYNFRFEEPDAATIARHPRNLPSLVRRQDSSRKEAREKRKTRKEEELLKKKEEVKRLKALKMKDIRAKLEMIGKEGGKSLEESKALRELDLDGDWDPEKHDQQMAELYEREADADAIDEEKPQWDDDIDVADIVPLEDEDEDEGKTKKSKKKKKKKHDESGMDEGGVDIDEMDAEVQKSYIGDDEEWDGSEEMRKRKLEEYMDELYGLEFNDMVGDMPTRFKYAKVPSQTYGLTPAEILMATDAELNSYVGIKKYAPYRKDGKGKQWDNTRTERLKELKDSLRDRGVMPNNAGSDARAEKVKKRKGRKERLRERAATTATNGETGEGDAVPDEGADAMHEKSGKKAKKAKDGHRDAEEEEDGAVGGENGESVKKRRRRHKRSGHHEDES</sequence>
<gene>
    <name evidence="4" type="ORF">POSPLADRAFT_1046845</name>
</gene>
<evidence type="ECO:0000256" key="1">
    <source>
        <dbReference type="ARBA" id="ARBA00007473"/>
    </source>
</evidence>
<dbReference type="InterPro" id="IPR018034">
    <property type="entry name" value="Kri1"/>
</dbReference>
<dbReference type="GeneID" id="36324083"/>
<dbReference type="GO" id="GO:0030686">
    <property type="term" value="C:90S preribosome"/>
    <property type="evidence" value="ECO:0007669"/>
    <property type="project" value="TreeGrafter"/>
</dbReference>
<feature type="region of interest" description="Disordered" evidence="2">
    <location>
        <begin position="453"/>
        <end position="552"/>
    </location>
</feature>
<feature type="compositionally biased region" description="Basic and acidic residues" evidence="2">
    <location>
        <begin position="266"/>
        <end position="278"/>
    </location>
</feature>
<evidence type="ECO:0000256" key="2">
    <source>
        <dbReference type="SAM" id="MobiDB-lite"/>
    </source>
</evidence>
<protein>
    <recommendedName>
        <fullName evidence="3">Kri1-like C-terminal domain-containing protein</fullName>
    </recommendedName>
</protein>
<dbReference type="RefSeq" id="XP_024338294.1">
    <property type="nucleotide sequence ID" value="XM_024479133.1"/>
</dbReference>
<keyword evidence="5" id="KW-1185">Reference proteome</keyword>
<dbReference type="STRING" id="670580.A0A1X6MZ22"/>
<feature type="region of interest" description="Disordered" evidence="2">
    <location>
        <begin position="1"/>
        <end position="20"/>
    </location>
</feature>
<dbReference type="EMBL" id="KZ110598">
    <property type="protein sequence ID" value="OSX61500.1"/>
    <property type="molecule type" value="Genomic_DNA"/>
</dbReference>
<feature type="compositionally biased region" description="Basic and acidic residues" evidence="2">
    <location>
        <begin position="287"/>
        <end position="296"/>
    </location>
</feature>
<feature type="compositionally biased region" description="Basic and acidic residues" evidence="2">
    <location>
        <begin position="406"/>
        <end position="424"/>
    </location>
</feature>
<feature type="compositionally biased region" description="Acidic residues" evidence="2">
    <location>
        <begin position="541"/>
        <end position="552"/>
    </location>
</feature>
<dbReference type="InterPro" id="IPR024626">
    <property type="entry name" value="Kri1-like_C"/>
</dbReference>
<feature type="region of interest" description="Disordered" evidence="2">
    <location>
        <begin position="152"/>
        <end position="200"/>
    </location>
</feature>
<feature type="compositionally biased region" description="Basic residues" evidence="2">
    <location>
        <begin position="1"/>
        <end position="13"/>
    </location>
</feature>
<dbReference type="PANTHER" id="PTHR14490">
    <property type="entry name" value="ZINC FINGER, ZZ TYPE"/>
    <property type="match status" value="1"/>
</dbReference>
<dbReference type="Proteomes" id="UP000194127">
    <property type="component" value="Unassembled WGS sequence"/>
</dbReference>
<feature type="region of interest" description="Disordered" evidence="2">
    <location>
        <begin position="324"/>
        <end position="372"/>
    </location>
</feature>
<feature type="compositionally biased region" description="Basic residues" evidence="2">
    <location>
        <begin position="680"/>
        <end position="689"/>
    </location>
</feature>
<dbReference type="GO" id="GO:0000447">
    <property type="term" value="P:endonucleolytic cleavage in ITS1 to separate SSU-rRNA from 5.8S rRNA and LSU-rRNA from tricistronic rRNA transcript (SSU-rRNA, 5.8S rRNA, LSU-rRNA)"/>
    <property type="evidence" value="ECO:0007669"/>
    <property type="project" value="TreeGrafter"/>
</dbReference>
<feature type="compositionally biased region" description="Acidic residues" evidence="2">
    <location>
        <begin position="94"/>
        <end position="117"/>
    </location>
</feature>
<feature type="domain" description="Kri1-like C-terminal" evidence="3">
    <location>
        <begin position="576"/>
        <end position="660"/>
    </location>
</feature>
<feature type="compositionally biased region" description="Basic and acidic residues" evidence="2">
    <location>
        <begin position="453"/>
        <end position="504"/>
    </location>
</feature>
<dbReference type="Pfam" id="PF12936">
    <property type="entry name" value="Kri1_C"/>
    <property type="match status" value="1"/>
</dbReference>
<name>A0A1X6MZ22_9APHY</name>
<feature type="compositionally biased region" description="Basic residues" evidence="2">
    <location>
        <begin position="527"/>
        <end position="536"/>
    </location>
</feature>
<dbReference type="Pfam" id="PF05178">
    <property type="entry name" value="Kri1"/>
    <property type="match status" value="1"/>
</dbReference>
<feature type="region of interest" description="Disordered" evidence="2">
    <location>
        <begin position="90"/>
        <end position="121"/>
    </location>
</feature>
<dbReference type="GO" id="GO:0005730">
    <property type="term" value="C:nucleolus"/>
    <property type="evidence" value="ECO:0007669"/>
    <property type="project" value="TreeGrafter"/>
</dbReference>
<feature type="compositionally biased region" description="Basic residues" evidence="2">
    <location>
        <begin position="753"/>
        <end position="763"/>
    </location>
</feature>
<feature type="compositionally biased region" description="Acidic residues" evidence="2">
    <location>
        <begin position="705"/>
        <end position="715"/>
    </location>
</feature>
<feature type="region of interest" description="Disordered" evidence="2">
    <location>
        <begin position="263"/>
        <end position="298"/>
    </location>
</feature>
<reference evidence="4 5" key="1">
    <citation type="submission" date="2017-04" db="EMBL/GenBank/DDBJ databases">
        <title>Genome Sequence of the Model Brown-Rot Fungus Postia placenta SB12.</title>
        <authorList>
            <consortium name="DOE Joint Genome Institute"/>
            <person name="Gaskell J."/>
            <person name="Kersten P."/>
            <person name="Larrondo L.F."/>
            <person name="Canessa P."/>
            <person name="Martinez D."/>
            <person name="Hibbett D."/>
            <person name="Schmoll M."/>
            <person name="Kubicek C.P."/>
            <person name="Martinez A.T."/>
            <person name="Yadav J."/>
            <person name="Master E."/>
            <person name="Magnuson J.K."/>
            <person name="James T."/>
            <person name="Yaver D."/>
            <person name="Berka R."/>
            <person name="Labutti K."/>
            <person name="Lipzen A."/>
            <person name="Aerts A."/>
            <person name="Barry K."/>
            <person name="Henrissat B."/>
            <person name="Blanchette R."/>
            <person name="Grigoriev I."/>
            <person name="Cullen D."/>
        </authorList>
    </citation>
    <scope>NUCLEOTIDE SEQUENCE [LARGE SCALE GENOMIC DNA]</scope>
    <source>
        <strain evidence="4 5">MAD-698-R-SB12</strain>
    </source>
</reference>
<feature type="region of interest" description="Disordered" evidence="2">
    <location>
        <begin position="658"/>
        <end position="769"/>
    </location>
</feature>
<feature type="compositionally biased region" description="Acidic residues" evidence="2">
    <location>
        <begin position="505"/>
        <end position="523"/>
    </location>
</feature>
<evidence type="ECO:0000313" key="4">
    <source>
        <dbReference type="EMBL" id="OSX61500.1"/>
    </source>
</evidence>
<accession>A0A1X6MZ22</accession>
<organism evidence="4 5">
    <name type="scientific">Postia placenta MAD-698-R-SB12</name>
    <dbReference type="NCBI Taxonomy" id="670580"/>
    <lineage>
        <taxon>Eukaryota</taxon>
        <taxon>Fungi</taxon>
        <taxon>Dikarya</taxon>
        <taxon>Basidiomycota</taxon>
        <taxon>Agaricomycotina</taxon>
        <taxon>Agaricomycetes</taxon>
        <taxon>Polyporales</taxon>
        <taxon>Adustoporiaceae</taxon>
        <taxon>Rhodonia</taxon>
    </lineage>
</organism>
<evidence type="ECO:0000313" key="5">
    <source>
        <dbReference type="Proteomes" id="UP000194127"/>
    </source>
</evidence>
<evidence type="ECO:0000259" key="3">
    <source>
        <dbReference type="Pfam" id="PF12936"/>
    </source>
</evidence>
<dbReference type="AlphaFoldDB" id="A0A1X6MZ22"/>
<dbReference type="PANTHER" id="PTHR14490:SF5">
    <property type="entry name" value="PROTEIN KRI1 HOMOLOG"/>
    <property type="match status" value="1"/>
</dbReference>
<comment type="similarity">
    <text evidence="1">Belongs to the KRI1 family.</text>
</comment>
<dbReference type="OrthoDB" id="10252032at2759"/>
<feature type="region of interest" description="Disordered" evidence="2">
    <location>
        <begin position="387"/>
        <end position="424"/>
    </location>
</feature>
<proteinExistence type="inferred from homology"/>